<dbReference type="SUPFAM" id="SSF48452">
    <property type="entry name" value="TPR-like"/>
    <property type="match status" value="1"/>
</dbReference>
<feature type="compositionally biased region" description="Gly residues" evidence="4">
    <location>
        <begin position="81"/>
        <end position="90"/>
    </location>
</feature>
<dbReference type="CDD" id="cd00320">
    <property type="entry name" value="cpn10"/>
    <property type="match status" value="1"/>
</dbReference>
<dbReference type="PANTHER" id="PTHR10772">
    <property type="entry name" value="10 KDA HEAT SHOCK PROTEIN"/>
    <property type="match status" value="1"/>
</dbReference>
<dbReference type="InterPro" id="IPR011032">
    <property type="entry name" value="GroES-like_sf"/>
</dbReference>
<accession>A0AAD6V8N0</accession>
<evidence type="ECO:0000313" key="7">
    <source>
        <dbReference type="Proteomes" id="UP001219525"/>
    </source>
</evidence>
<evidence type="ECO:0000256" key="4">
    <source>
        <dbReference type="SAM" id="MobiDB-lite"/>
    </source>
</evidence>
<comment type="similarity">
    <text evidence="1">Belongs to the GroES chaperonin family.</text>
</comment>
<dbReference type="EMBL" id="JARJCW010000053">
    <property type="protein sequence ID" value="KAJ7202862.1"/>
    <property type="molecule type" value="Genomic_DNA"/>
</dbReference>
<feature type="compositionally biased region" description="Low complexity" evidence="4">
    <location>
        <begin position="191"/>
        <end position="208"/>
    </location>
</feature>
<dbReference type="FunFam" id="2.30.33.40:FF:000002">
    <property type="entry name" value="10 kDa chaperonin, mitochondrial"/>
    <property type="match status" value="1"/>
</dbReference>
<dbReference type="SUPFAM" id="SSF50129">
    <property type="entry name" value="GroES-like"/>
    <property type="match status" value="1"/>
</dbReference>
<dbReference type="GO" id="GO:0051082">
    <property type="term" value="F:unfolded protein binding"/>
    <property type="evidence" value="ECO:0007669"/>
    <property type="project" value="TreeGrafter"/>
</dbReference>
<evidence type="ECO:0000256" key="3">
    <source>
        <dbReference type="ARBA" id="ARBA00056825"/>
    </source>
</evidence>
<dbReference type="GO" id="GO:0044183">
    <property type="term" value="F:protein folding chaperone"/>
    <property type="evidence" value="ECO:0007669"/>
    <property type="project" value="InterPro"/>
</dbReference>
<dbReference type="Gene3D" id="1.10.287.110">
    <property type="entry name" value="DnaJ domain"/>
    <property type="match status" value="1"/>
</dbReference>
<feature type="region of interest" description="Disordered" evidence="4">
    <location>
        <begin position="330"/>
        <end position="380"/>
    </location>
</feature>
<dbReference type="Pfam" id="PF00166">
    <property type="entry name" value="Cpn10"/>
    <property type="match status" value="1"/>
</dbReference>
<feature type="compositionally biased region" description="Basic and acidic residues" evidence="4">
    <location>
        <begin position="101"/>
        <end position="111"/>
    </location>
</feature>
<gene>
    <name evidence="6" type="ORF">GGX14DRAFT_653217</name>
</gene>
<evidence type="ECO:0000259" key="5">
    <source>
        <dbReference type="PROSITE" id="PS50030"/>
    </source>
</evidence>
<comment type="function">
    <text evidence="3">Eukaryotic CPN10 homolog which is essential for mitochondrial protein biogenesis, together with CPN60. Binds to CPN60 in the presence of Mg-ATP and suppresses the ATPase activity of the latter.</text>
</comment>
<dbReference type="SUPFAM" id="SSF46565">
    <property type="entry name" value="Chaperone J-domain"/>
    <property type="match status" value="1"/>
</dbReference>
<dbReference type="InterPro" id="IPR009060">
    <property type="entry name" value="UBA-like_sf"/>
</dbReference>
<feature type="compositionally biased region" description="Low complexity" evidence="4">
    <location>
        <begin position="526"/>
        <end position="536"/>
    </location>
</feature>
<protein>
    <recommendedName>
        <fullName evidence="5">UBA domain-containing protein</fullName>
    </recommendedName>
</protein>
<dbReference type="InterPro" id="IPR037124">
    <property type="entry name" value="Chaperonin_GroES_sf"/>
</dbReference>
<dbReference type="InterPro" id="IPR020818">
    <property type="entry name" value="Chaperonin_GroES"/>
</dbReference>
<feature type="domain" description="UBA" evidence="5">
    <location>
        <begin position="279"/>
        <end position="330"/>
    </location>
</feature>
<organism evidence="6 7">
    <name type="scientific">Mycena pura</name>
    <dbReference type="NCBI Taxonomy" id="153505"/>
    <lineage>
        <taxon>Eukaryota</taxon>
        <taxon>Fungi</taxon>
        <taxon>Dikarya</taxon>
        <taxon>Basidiomycota</taxon>
        <taxon>Agaricomycotina</taxon>
        <taxon>Agaricomycetes</taxon>
        <taxon>Agaricomycetidae</taxon>
        <taxon>Agaricales</taxon>
        <taxon>Marasmiineae</taxon>
        <taxon>Mycenaceae</taxon>
        <taxon>Mycena</taxon>
    </lineage>
</organism>
<dbReference type="PRINTS" id="PR00297">
    <property type="entry name" value="CHAPERONIN10"/>
</dbReference>
<keyword evidence="2" id="KW-0143">Chaperone</keyword>
<feature type="compositionally biased region" description="Basic and acidic residues" evidence="4">
    <location>
        <begin position="415"/>
        <end position="440"/>
    </location>
</feature>
<keyword evidence="7" id="KW-1185">Reference proteome</keyword>
<feature type="compositionally biased region" description="Basic and acidic residues" evidence="4">
    <location>
        <begin position="352"/>
        <end position="361"/>
    </location>
</feature>
<feature type="compositionally biased region" description="Polar residues" evidence="4">
    <location>
        <begin position="368"/>
        <end position="379"/>
    </location>
</feature>
<dbReference type="HAMAP" id="MF_00580">
    <property type="entry name" value="CH10"/>
    <property type="match status" value="1"/>
</dbReference>
<evidence type="ECO:0000256" key="1">
    <source>
        <dbReference type="ARBA" id="ARBA00006975"/>
    </source>
</evidence>
<comment type="caution">
    <text evidence="6">The sequence shown here is derived from an EMBL/GenBank/DDBJ whole genome shotgun (WGS) entry which is preliminary data.</text>
</comment>
<dbReference type="PANTHER" id="PTHR10772:SF0">
    <property type="entry name" value="10 KDA HEAT SHOCK PROTEIN, MITOCHONDRIAL"/>
    <property type="match status" value="1"/>
</dbReference>
<feature type="region of interest" description="Disordered" evidence="4">
    <location>
        <begin position="415"/>
        <end position="536"/>
    </location>
</feature>
<dbReference type="GO" id="GO:0046872">
    <property type="term" value="F:metal ion binding"/>
    <property type="evidence" value="ECO:0007669"/>
    <property type="project" value="TreeGrafter"/>
</dbReference>
<dbReference type="Gene3D" id="1.10.8.10">
    <property type="entry name" value="DNA helicase RuvA subunit, C-terminal domain"/>
    <property type="match status" value="1"/>
</dbReference>
<feature type="region of interest" description="Disordered" evidence="4">
    <location>
        <begin position="188"/>
        <end position="292"/>
    </location>
</feature>
<feature type="compositionally biased region" description="Polar residues" evidence="4">
    <location>
        <begin position="39"/>
        <end position="63"/>
    </location>
</feature>
<dbReference type="Proteomes" id="UP001219525">
    <property type="component" value="Unassembled WGS sequence"/>
</dbReference>
<dbReference type="InterPro" id="IPR011990">
    <property type="entry name" value="TPR-like_helical_dom_sf"/>
</dbReference>
<dbReference type="InterPro" id="IPR036869">
    <property type="entry name" value="J_dom_sf"/>
</dbReference>
<dbReference type="SMART" id="SM00883">
    <property type="entry name" value="Cpn10"/>
    <property type="match status" value="1"/>
</dbReference>
<dbReference type="GO" id="GO:0005524">
    <property type="term" value="F:ATP binding"/>
    <property type="evidence" value="ECO:0007669"/>
    <property type="project" value="InterPro"/>
</dbReference>
<proteinExistence type="inferred from homology"/>
<dbReference type="SUPFAM" id="SSF46934">
    <property type="entry name" value="UBA-like"/>
    <property type="match status" value="1"/>
</dbReference>
<name>A0AAD6V8N0_9AGAR</name>
<feature type="region of interest" description="Disordered" evidence="4">
    <location>
        <begin position="1"/>
        <end position="130"/>
    </location>
</feature>
<dbReference type="Gene3D" id="1.25.40.10">
    <property type="entry name" value="Tetratricopeptide repeat domain"/>
    <property type="match status" value="1"/>
</dbReference>
<dbReference type="PROSITE" id="PS00681">
    <property type="entry name" value="CHAPERONINS_CPN10"/>
    <property type="match status" value="1"/>
</dbReference>
<evidence type="ECO:0000256" key="2">
    <source>
        <dbReference type="ARBA" id="ARBA00023186"/>
    </source>
</evidence>
<dbReference type="GO" id="GO:0051087">
    <property type="term" value="F:protein-folding chaperone binding"/>
    <property type="evidence" value="ECO:0007669"/>
    <property type="project" value="TreeGrafter"/>
</dbReference>
<dbReference type="InterPro" id="IPR015940">
    <property type="entry name" value="UBA"/>
</dbReference>
<evidence type="ECO:0000313" key="6">
    <source>
        <dbReference type="EMBL" id="KAJ7202862.1"/>
    </source>
</evidence>
<dbReference type="Gene3D" id="2.30.33.40">
    <property type="entry name" value="GroES chaperonin"/>
    <property type="match status" value="1"/>
</dbReference>
<sequence length="929" mass="98633">MSDAFADLWKSTAPAKPAPQKLGSPAASVNNGVRRAQNDIFSMLSTSSTPTHSRPITPNTKQAPQKPPPPSSSGGDAFSGLLGGKLGSNGTGTANMTIAERAQRAQMDKLRKPNTPSPGLSTGSAWDGLDSLASASSLSTTPMTTNVSIMDDDWGFGPAPVATEKSPAPVMQPAVLLDEKDDWEFGLGQQSTLSTTSSSKPTTPIPISHALWDDFASSNPSPPARFSSPSVDFDFGDRADNDILGDLGRPVSTIPSKPSTPHMPDRETSPASLTPMPRQPQQRSSSPPPHILGQLIEMGFSITQSRAALADAYSDGTWNVQAAIDGLLASTGGAEGSSRTASPSPARPPRRRPTDRDDRAASPRQPPQERTATPTSQSDLLARTTELGFSLFKNAERAWLQSKEKVQKVYEEHISGEEVKSERQSARPDRVRPKWMQGREDPEDAGPKPVRQRDDSQQLWQNDGSHGRDDGWVDGSGAFQDDGDGEPPNASAPKKAPSPQPTPLMGDLFSDNLAKPRRVSPSRQGTARARTTAPPVALVPPSAALLPRQHATISPTALRTSQAHASTAQEKVALGQYAAAASAYTLAVDALPAGHVLLVPLLNMRAFARLKEGDFRGAEADAADIESIAREGGRAFGAERVIVDGVTIDVGAAVIEAWKRRAEALEGREKWGDAGRDWERVGGAAWAKKADRDEGVRGAGRCRRMANPASATPVVALVAPKPKSKSPPALAGPPSDAVTKFREAVSAQEEEDLAKHQLKDTVDGKLIAWKGGKETNIRALLASLDTVLWPELGLQSSGMKDLVTPGQVKVRYVKAIAKLHPDKAAQATFKSIKSVVPLLDRILVQRFKPDTKTASGIFLPASATSSPLPEATVIAVGPGAPNKEGTIVPTAVKAGDRVLLPGWGGNSFKVGDEEYFLFKDSEILAKIQE</sequence>
<dbReference type="GO" id="GO:0005759">
    <property type="term" value="C:mitochondrial matrix"/>
    <property type="evidence" value="ECO:0007669"/>
    <property type="project" value="TreeGrafter"/>
</dbReference>
<dbReference type="InterPro" id="IPR018369">
    <property type="entry name" value="Chaprnonin_Cpn10_CS"/>
</dbReference>
<reference evidence="6" key="1">
    <citation type="submission" date="2023-03" db="EMBL/GenBank/DDBJ databases">
        <title>Massive genome expansion in bonnet fungi (Mycena s.s.) driven by repeated elements and novel gene families across ecological guilds.</title>
        <authorList>
            <consortium name="Lawrence Berkeley National Laboratory"/>
            <person name="Harder C.B."/>
            <person name="Miyauchi S."/>
            <person name="Viragh M."/>
            <person name="Kuo A."/>
            <person name="Thoen E."/>
            <person name="Andreopoulos B."/>
            <person name="Lu D."/>
            <person name="Skrede I."/>
            <person name="Drula E."/>
            <person name="Henrissat B."/>
            <person name="Morin E."/>
            <person name="Kohler A."/>
            <person name="Barry K."/>
            <person name="LaButti K."/>
            <person name="Morin E."/>
            <person name="Salamov A."/>
            <person name="Lipzen A."/>
            <person name="Mereny Z."/>
            <person name="Hegedus B."/>
            <person name="Baldrian P."/>
            <person name="Stursova M."/>
            <person name="Weitz H."/>
            <person name="Taylor A."/>
            <person name="Grigoriev I.V."/>
            <person name="Nagy L.G."/>
            <person name="Martin F."/>
            <person name="Kauserud H."/>
        </authorList>
    </citation>
    <scope>NUCLEOTIDE SEQUENCE</scope>
    <source>
        <strain evidence="6">9144</strain>
    </source>
</reference>
<dbReference type="AlphaFoldDB" id="A0AAD6V8N0"/>
<dbReference type="PROSITE" id="PS50030">
    <property type="entry name" value="UBA"/>
    <property type="match status" value="1"/>
</dbReference>